<reference evidence="1 2" key="1">
    <citation type="submission" date="2012-12" db="EMBL/GenBank/DDBJ databases">
        <title>Genome assembly of Fulvivirga imtechensis AK7.</title>
        <authorList>
            <person name="Nupur N."/>
            <person name="Khatri I."/>
            <person name="Kumar R."/>
            <person name="Subramanian S."/>
            <person name="Pinnaka A."/>
        </authorList>
    </citation>
    <scope>NUCLEOTIDE SEQUENCE [LARGE SCALE GENOMIC DNA]</scope>
    <source>
        <strain evidence="1 2">AK7</strain>
    </source>
</reference>
<protein>
    <submittedName>
        <fullName evidence="1">Uncharacterized protein</fullName>
    </submittedName>
</protein>
<dbReference type="AlphaFoldDB" id="L8JX26"/>
<evidence type="ECO:0000313" key="1">
    <source>
        <dbReference type="EMBL" id="ELR73335.1"/>
    </source>
</evidence>
<keyword evidence="2" id="KW-1185">Reference proteome</keyword>
<comment type="caution">
    <text evidence="1">The sequence shown here is derived from an EMBL/GenBank/DDBJ whole genome shotgun (WGS) entry which is preliminary data.</text>
</comment>
<organism evidence="1 2">
    <name type="scientific">Fulvivirga imtechensis AK7</name>
    <dbReference type="NCBI Taxonomy" id="1237149"/>
    <lineage>
        <taxon>Bacteria</taxon>
        <taxon>Pseudomonadati</taxon>
        <taxon>Bacteroidota</taxon>
        <taxon>Cytophagia</taxon>
        <taxon>Cytophagales</taxon>
        <taxon>Fulvivirgaceae</taxon>
        <taxon>Fulvivirga</taxon>
    </lineage>
</organism>
<sequence>MKAIFNIVKNLTNREVQSFRQLFLAEKKGSENKKRLLFDAALRSKKHSDLKRFVKVQRFSRQSYHQLCKRLKENLYDFLLSFHQIKKDNEHLAGEMECHKKLYCVKILLDRGMEDQAEQVLDETITVSQSHQLPDLYFEAVNLKHKCFPLAHRSDTIRPGYLTEIRDNFRKNEYIKQYLVESVAETFECDTQLRERLMEFIKQRDPGSENRIISSLVTINNLFYKCAFKDAYHLLKTLVDQLFMDVHQPEDSIQGLVCLELSKACICLGNYDEAKKYLTHAKALLGHLDYWLAVIYEQQYLIAARCSNMGAQANILEAMQKLVLPGVQIRGQARRHLYLVWYHYQNQDFKEVIKLANIKTPQIQEGQMENVLFKMLELICIYQLHDPDWFYYRSESLRKLFNGKPHATDRMQALFSFIKRDLPGYDDDSLRKLAEIEQKSPWHPLSLEVINITEILRSLMSSVHSPQCSYTGY</sequence>
<gene>
    <name evidence="1" type="ORF">C900_04187</name>
</gene>
<name>L8JX26_9BACT</name>
<dbReference type="RefSeq" id="WP_009577916.1">
    <property type="nucleotide sequence ID" value="NZ_AMZN01000006.1"/>
</dbReference>
<evidence type="ECO:0000313" key="2">
    <source>
        <dbReference type="Proteomes" id="UP000011135"/>
    </source>
</evidence>
<dbReference type="Proteomes" id="UP000011135">
    <property type="component" value="Unassembled WGS sequence"/>
</dbReference>
<dbReference type="EMBL" id="AMZN01000006">
    <property type="protein sequence ID" value="ELR73335.1"/>
    <property type="molecule type" value="Genomic_DNA"/>
</dbReference>
<dbReference type="eggNOG" id="ENOG5033UWP">
    <property type="taxonomic scope" value="Bacteria"/>
</dbReference>
<dbReference type="OrthoDB" id="978285at2"/>
<proteinExistence type="predicted"/>
<accession>L8JX26</accession>
<dbReference type="STRING" id="1237149.C900_04187"/>